<name>A0A2V3VGJ3_9BACI</name>
<feature type="transmembrane region" description="Helical" evidence="1">
    <location>
        <begin position="6"/>
        <end position="28"/>
    </location>
</feature>
<accession>A0A2V3VGJ3</accession>
<evidence type="ECO:0000313" key="3">
    <source>
        <dbReference type="Proteomes" id="UP000247978"/>
    </source>
</evidence>
<organism evidence="2 3">
    <name type="scientific">Pseudogracilibacillus auburnensis</name>
    <dbReference type="NCBI Taxonomy" id="1494959"/>
    <lineage>
        <taxon>Bacteria</taxon>
        <taxon>Bacillati</taxon>
        <taxon>Bacillota</taxon>
        <taxon>Bacilli</taxon>
        <taxon>Bacillales</taxon>
        <taxon>Bacillaceae</taxon>
        <taxon>Pseudogracilibacillus</taxon>
    </lineage>
</organism>
<comment type="caution">
    <text evidence="2">The sequence shown here is derived from an EMBL/GenBank/DDBJ whole genome shotgun (WGS) entry which is preliminary data.</text>
</comment>
<evidence type="ECO:0000256" key="1">
    <source>
        <dbReference type="SAM" id="Phobius"/>
    </source>
</evidence>
<sequence length="161" mass="19228">MILLGYLPYLILLALFVFVVALYVKLYCSTRNLLYSFKGLVYFMVTSLSFPFSYSNHIYRRRSALNRKINLDKNLDKEQRERLKKIIKSRVRLYFIFTSMHVLEFPNFIEGYCRAYSKWYKEKNSNKDKNNDSSINPLLEIKRYGIGDFPNLFNSLKEKAI</sequence>
<dbReference type="RefSeq" id="WP_110397501.1">
    <property type="nucleotide sequence ID" value="NZ_JBHUHB010000001.1"/>
</dbReference>
<dbReference type="EMBL" id="QJJQ01000024">
    <property type="protein sequence ID" value="PXW80936.1"/>
    <property type="molecule type" value="Genomic_DNA"/>
</dbReference>
<dbReference type="AlphaFoldDB" id="A0A2V3VGJ3"/>
<gene>
    <name evidence="2" type="ORF">DFR56_12445</name>
</gene>
<protein>
    <submittedName>
        <fullName evidence="2">Uncharacterized protein</fullName>
    </submittedName>
</protein>
<feature type="transmembrane region" description="Helical" evidence="1">
    <location>
        <begin position="40"/>
        <end position="59"/>
    </location>
</feature>
<keyword evidence="1" id="KW-0812">Transmembrane</keyword>
<evidence type="ECO:0000313" key="2">
    <source>
        <dbReference type="EMBL" id="PXW80936.1"/>
    </source>
</evidence>
<proteinExistence type="predicted"/>
<keyword evidence="3" id="KW-1185">Reference proteome</keyword>
<reference evidence="2 3" key="1">
    <citation type="submission" date="2018-05" db="EMBL/GenBank/DDBJ databases">
        <title>Genomic Encyclopedia of Type Strains, Phase IV (KMG-IV): sequencing the most valuable type-strain genomes for metagenomic binning, comparative biology and taxonomic classification.</title>
        <authorList>
            <person name="Goeker M."/>
        </authorList>
    </citation>
    <scope>NUCLEOTIDE SEQUENCE [LARGE SCALE GENOMIC DNA]</scope>
    <source>
        <strain evidence="2 3">DSM 28556</strain>
    </source>
</reference>
<keyword evidence="1" id="KW-0472">Membrane</keyword>
<dbReference type="Proteomes" id="UP000247978">
    <property type="component" value="Unassembled WGS sequence"/>
</dbReference>
<keyword evidence="1" id="KW-1133">Transmembrane helix</keyword>